<dbReference type="Pfam" id="PF00583">
    <property type="entry name" value="Acetyltransf_1"/>
    <property type="match status" value="1"/>
</dbReference>
<dbReference type="PROSITE" id="PS51186">
    <property type="entry name" value="GNAT"/>
    <property type="match status" value="1"/>
</dbReference>
<dbReference type="SUPFAM" id="SSF55729">
    <property type="entry name" value="Acyl-CoA N-acyltransferases (Nat)"/>
    <property type="match status" value="1"/>
</dbReference>
<dbReference type="GO" id="GO:0016747">
    <property type="term" value="F:acyltransferase activity, transferring groups other than amino-acyl groups"/>
    <property type="evidence" value="ECO:0007669"/>
    <property type="project" value="InterPro"/>
</dbReference>
<proteinExistence type="predicted"/>
<name>F8BYY3_AFIC5</name>
<protein>
    <submittedName>
        <fullName evidence="2">Putative acetyltransferase</fullName>
    </submittedName>
</protein>
<gene>
    <name evidence="2" type="ordered locus">OCA5_c30390</name>
</gene>
<dbReference type="STRING" id="504832.OCA5_c30390"/>
<dbReference type="Gene3D" id="3.40.630.30">
    <property type="match status" value="1"/>
</dbReference>
<dbReference type="OrthoDB" id="9815099at2"/>
<evidence type="ECO:0000259" key="1">
    <source>
        <dbReference type="PROSITE" id="PS51186"/>
    </source>
</evidence>
<dbReference type="InterPro" id="IPR000182">
    <property type="entry name" value="GNAT_dom"/>
</dbReference>
<dbReference type="CDD" id="cd04301">
    <property type="entry name" value="NAT_SF"/>
    <property type="match status" value="1"/>
</dbReference>
<feature type="domain" description="N-acetyltransferase" evidence="1">
    <location>
        <begin position="28"/>
        <end position="169"/>
    </location>
</feature>
<dbReference type="PATRIC" id="fig|504832.7.peg.3202"/>
<organism evidence="2 3">
    <name type="scientific">Afipia carboxidovorans (strain ATCC 49405 / DSM 1227 / KCTC 32145 / OM5)</name>
    <name type="common">Oligotropha carboxidovorans</name>
    <dbReference type="NCBI Taxonomy" id="504832"/>
    <lineage>
        <taxon>Bacteria</taxon>
        <taxon>Pseudomonadati</taxon>
        <taxon>Pseudomonadota</taxon>
        <taxon>Alphaproteobacteria</taxon>
        <taxon>Hyphomicrobiales</taxon>
        <taxon>Nitrobacteraceae</taxon>
        <taxon>Afipia</taxon>
    </lineage>
</organism>
<dbReference type="HOGENOM" id="CLU_081840_0_1_5"/>
<dbReference type="Proteomes" id="UP000007730">
    <property type="component" value="Chromosome"/>
</dbReference>
<dbReference type="EMBL" id="CP002826">
    <property type="protein sequence ID" value="AEI07723.1"/>
    <property type="molecule type" value="Genomic_DNA"/>
</dbReference>
<keyword evidence="2" id="KW-0808">Transferase</keyword>
<accession>F8BYY3</accession>
<dbReference type="KEGG" id="ocg:OCA5_c30390"/>
<dbReference type="eggNOG" id="COG3153">
    <property type="taxonomic scope" value="Bacteria"/>
</dbReference>
<evidence type="ECO:0000313" key="3">
    <source>
        <dbReference type="Proteomes" id="UP000007730"/>
    </source>
</evidence>
<keyword evidence="3" id="KW-1185">Reference proteome</keyword>
<evidence type="ECO:0000313" key="2">
    <source>
        <dbReference type="EMBL" id="AEI07723.1"/>
    </source>
</evidence>
<dbReference type="InterPro" id="IPR016181">
    <property type="entry name" value="Acyl_CoA_acyltransferase"/>
</dbReference>
<sequence>MKAVWKTKAAMKAAMNTAVARARETAPFAIRTERGSDVAARERLLDASFGTDRHTRTCQRLRDGRVPARGLAFAALQHGRLIGTVRLWHVSAGGVPALVLGPLAVDAASRSLGVGAALMEHALTAAKAQGYGAVILRGDPAYYARFGFSTAKTGALALPGPFEPERLLAVELRSGALDNAWGMIVATGDKAPRSRVVGRARKLAISAA</sequence>
<dbReference type="AlphaFoldDB" id="F8BYY3"/>
<reference evidence="2 3" key="1">
    <citation type="journal article" date="2011" name="J. Bacteriol.">
        <title>Complete genome sequences of the chemolithoautotrophic Oligotropha carboxidovorans strains OM4 and OM5.</title>
        <authorList>
            <person name="Volland S."/>
            <person name="Rachinger M."/>
            <person name="Strittmatter A."/>
            <person name="Daniel R."/>
            <person name="Gottschalk G."/>
            <person name="Meyer O."/>
        </authorList>
    </citation>
    <scope>NUCLEOTIDE SEQUENCE [LARGE SCALE GENOMIC DNA]</scope>
    <source>
        <strain evidence="3">ATCC 49405 / DSM 1227 / KCTC 32145 / OM5</strain>
    </source>
</reference>